<dbReference type="CDD" id="cd12724">
    <property type="entry name" value="RRM1_CPEB2_like"/>
    <property type="match status" value="1"/>
</dbReference>
<dbReference type="OrthoDB" id="10033548at2759"/>
<feature type="region of interest" description="Disordered" evidence="3">
    <location>
        <begin position="33"/>
        <end position="66"/>
    </location>
</feature>
<dbReference type="GO" id="GO:0043005">
    <property type="term" value="C:neuron projection"/>
    <property type="evidence" value="ECO:0007669"/>
    <property type="project" value="TreeGrafter"/>
</dbReference>
<dbReference type="SUPFAM" id="SSF54928">
    <property type="entry name" value="RNA-binding domain, RBD"/>
    <property type="match status" value="1"/>
</dbReference>
<keyword evidence="1 2" id="KW-0694">RNA-binding</keyword>
<dbReference type="GO" id="GO:0003730">
    <property type="term" value="F:mRNA 3'-UTR binding"/>
    <property type="evidence" value="ECO:0007669"/>
    <property type="project" value="InterPro"/>
</dbReference>
<dbReference type="InterPro" id="IPR035979">
    <property type="entry name" value="RBD_domain_sf"/>
</dbReference>
<proteinExistence type="predicted"/>
<dbReference type="GO" id="GO:0000900">
    <property type="term" value="F:mRNA regulatory element binding translation repressor activity"/>
    <property type="evidence" value="ECO:0007669"/>
    <property type="project" value="TreeGrafter"/>
</dbReference>
<feature type="compositionally biased region" description="Low complexity" evidence="3">
    <location>
        <begin position="46"/>
        <end position="58"/>
    </location>
</feature>
<dbReference type="SMART" id="SM00360">
    <property type="entry name" value="RRM"/>
    <property type="match status" value="2"/>
</dbReference>
<dbReference type="Gene3D" id="4.10.640.40">
    <property type="entry name" value="Cytoplasmic polyadenylation element-binding protein, ZZ domain"/>
    <property type="match status" value="1"/>
</dbReference>
<dbReference type="GO" id="GO:0043022">
    <property type="term" value="F:ribosome binding"/>
    <property type="evidence" value="ECO:0007669"/>
    <property type="project" value="TreeGrafter"/>
</dbReference>
<dbReference type="GO" id="GO:0005634">
    <property type="term" value="C:nucleus"/>
    <property type="evidence" value="ECO:0007669"/>
    <property type="project" value="TreeGrafter"/>
</dbReference>
<dbReference type="PANTHER" id="PTHR12566">
    <property type="entry name" value="CYTOPLASMIC POLYADENYLATION ELEMENT BINDING PROTEIN CPEB"/>
    <property type="match status" value="1"/>
</dbReference>
<keyword evidence="6" id="KW-1185">Reference proteome</keyword>
<evidence type="ECO:0000259" key="4">
    <source>
        <dbReference type="PROSITE" id="PS50102"/>
    </source>
</evidence>
<dbReference type="GO" id="GO:0005737">
    <property type="term" value="C:cytoplasm"/>
    <property type="evidence" value="ECO:0007669"/>
    <property type="project" value="TreeGrafter"/>
</dbReference>
<organism evidence="5 6">
    <name type="scientific">Nesidiocoris tenuis</name>
    <dbReference type="NCBI Taxonomy" id="355587"/>
    <lineage>
        <taxon>Eukaryota</taxon>
        <taxon>Metazoa</taxon>
        <taxon>Ecdysozoa</taxon>
        <taxon>Arthropoda</taxon>
        <taxon>Hexapoda</taxon>
        <taxon>Insecta</taxon>
        <taxon>Pterygota</taxon>
        <taxon>Neoptera</taxon>
        <taxon>Paraneoptera</taxon>
        <taxon>Hemiptera</taxon>
        <taxon>Heteroptera</taxon>
        <taxon>Panheteroptera</taxon>
        <taxon>Cimicomorpha</taxon>
        <taxon>Miridae</taxon>
        <taxon>Dicyphina</taxon>
        <taxon>Nesidiocoris</taxon>
    </lineage>
</organism>
<name>A0A6H5HBB2_9HEMI</name>
<dbReference type="InterPro" id="IPR000504">
    <property type="entry name" value="RRM_dom"/>
</dbReference>
<evidence type="ECO:0000256" key="3">
    <source>
        <dbReference type="SAM" id="MobiDB-lite"/>
    </source>
</evidence>
<evidence type="ECO:0000256" key="2">
    <source>
        <dbReference type="PROSITE-ProRule" id="PRU00176"/>
    </source>
</evidence>
<dbReference type="Pfam" id="PF00076">
    <property type="entry name" value="RRM_1"/>
    <property type="match status" value="1"/>
</dbReference>
<protein>
    <recommendedName>
        <fullName evidence="4">RRM domain-containing protein</fullName>
    </recommendedName>
</protein>
<reference evidence="5 6" key="1">
    <citation type="submission" date="2020-02" db="EMBL/GenBank/DDBJ databases">
        <authorList>
            <person name="Ferguson B K."/>
        </authorList>
    </citation>
    <scope>NUCLEOTIDE SEQUENCE [LARGE SCALE GENOMIC DNA]</scope>
</reference>
<dbReference type="GO" id="GO:2000766">
    <property type="term" value="P:negative regulation of cytoplasmic translation"/>
    <property type="evidence" value="ECO:0007669"/>
    <property type="project" value="TreeGrafter"/>
</dbReference>
<feature type="domain" description="RRM" evidence="4">
    <location>
        <begin position="74"/>
        <end position="183"/>
    </location>
</feature>
<feature type="domain" description="RRM" evidence="4">
    <location>
        <begin position="182"/>
        <end position="264"/>
    </location>
</feature>
<dbReference type="GO" id="GO:0008135">
    <property type="term" value="F:translation factor activity, RNA binding"/>
    <property type="evidence" value="ECO:0007669"/>
    <property type="project" value="TreeGrafter"/>
</dbReference>
<dbReference type="Proteomes" id="UP000479000">
    <property type="component" value="Unassembled WGS sequence"/>
</dbReference>
<gene>
    <name evidence="5" type="ORF">NTEN_LOCUS19384</name>
</gene>
<dbReference type="InterPro" id="IPR012677">
    <property type="entry name" value="Nucleotide-bd_a/b_plait_sf"/>
</dbReference>
<sequence length="386" mass="43491">MQIYRKYCEGDGEGVNKQESNVEELEEKLCQLIVSDEAPVEDEPQDAAPDAAVQEPEASSPPAHQELPTQRYSRKVFVGGLPPDIDEEGIISSFQRFGSLVADWPYKAQCRSYFPPKGYAFLLFENEKSVEELVKACVKDDERLQFWVSSPSISHKSVQIRPWKLSDNDYVLDRTVPVDPRKTVFVGGLPRTLSASEVAQIMSRLYGTVCYAGIDTDPELRYPKGTASVAFSDRNSYIEAIKTRFVTLRQDGRKCTSDKRVEIKPYIWDDQNCDNCLTSGYGTKPAHFFCSNISCLSRKNKSNTAARVGLWVSCVASGAAGWRCRCSCFGSGRISARGRRGRAVRAMGARRGRWGRRDRRASCRHRCREGRLGRQGLWPFSPRRSI</sequence>
<dbReference type="Gene3D" id="3.30.70.330">
    <property type="match status" value="2"/>
</dbReference>
<evidence type="ECO:0000313" key="6">
    <source>
        <dbReference type="Proteomes" id="UP000479000"/>
    </source>
</evidence>
<dbReference type="PANTHER" id="PTHR12566:SF12">
    <property type="entry name" value="TRANSLATIONAL REGULATOR ORB2"/>
    <property type="match status" value="1"/>
</dbReference>
<accession>A0A6H5HBB2</accession>
<dbReference type="PROSITE" id="PS50102">
    <property type="entry name" value="RRM"/>
    <property type="match status" value="2"/>
</dbReference>
<dbReference type="InterPro" id="IPR034819">
    <property type="entry name" value="CPEB"/>
</dbReference>
<dbReference type="GO" id="GO:0045202">
    <property type="term" value="C:synapse"/>
    <property type="evidence" value="ECO:0007669"/>
    <property type="project" value="TreeGrafter"/>
</dbReference>
<dbReference type="AlphaFoldDB" id="A0A6H5HBB2"/>
<dbReference type="Pfam" id="PF16367">
    <property type="entry name" value="RRM_7"/>
    <property type="match status" value="1"/>
</dbReference>
<dbReference type="FunFam" id="3.30.70.330:FF:001423">
    <property type="entry name" value="Feminization Of Germline"/>
    <property type="match status" value="1"/>
</dbReference>
<evidence type="ECO:0000313" key="5">
    <source>
        <dbReference type="EMBL" id="CAB0014986.1"/>
    </source>
</evidence>
<dbReference type="InterPro" id="IPR038446">
    <property type="entry name" value="CEBP_ZZ_sf"/>
</dbReference>
<dbReference type="EMBL" id="CADCXU010028260">
    <property type="protein sequence ID" value="CAB0014986.1"/>
    <property type="molecule type" value="Genomic_DNA"/>
</dbReference>
<evidence type="ECO:0000256" key="1">
    <source>
        <dbReference type="ARBA" id="ARBA00022884"/>
    </source>
</evidence>